<keyword evidence="8" id="KW-0969">Cilium</keyword>
<evidence type="ECO:0000256" key="4">
    <source>
        <dbReference type="ARBA" id="ARBA00024746"/>
    </source>
</evidence>
<dbReference type="InterPro" id="IPR025965">
    <property type="entry name" value="FlgD/Vpr_Ig-like"/>
</dbReference>
<organism evidence="8 9">
    <name type="scientific">Asaia bogorensis</name>
    <dbReference type="NCBI Taxonomy" id="91915"/>
    <lineage>
        <taxon>Bacteria</taxon>
        <taxon>Pseudomonadati</taxon>
        <taxon>Pseudomonadota</taxon>
        <taxon>Alphaproteobacteria</taxon>
        <taxon>Acetobacterales</taxon>
        <taxon>Acetobacteraceae</taxon>
        <taxon>Asaia</taxon>
    </lineage>
</organism>
<dbReference type="eggNOG" id="COG1843">
    <property type="taxonomic scope" value="Bacteria"/>
</dbReference>
<feature type="domain" description="FlgD Tudor-like" evidence="7">
    <location>
        <begin position="103"/>
        <end position="234"/>
    </location>
</feature>
<dbReference type="Pfam" id="PF13860">
    <property type="entry name" value="FlgD_ig"/>
    <property type="match status" value="1"/>
</dbReference>
<reference evidence="8 9" key="1">
    <citation type="journal article" date="2014" name="Genome Biol. Evol.">
        <title>Acetic acid bacteria genomes reveal functional traits for adaptation to life in insect guts.</title>
        <authorList>
            <person name="Chouaia B."/>
            <person name="Gaiarsa S."/>
            <person name="Crotti E."/>
            <person name="Comandatore F."/>
            <person name="Degli Esposti M."/>
            <person name="Ricci I."/>
            <person name="Alma A."/>
            <person name="Favia G."/>
            <person name="Bandi C."/>
            <person name="Daffonchio D."/>
        </authorList>
    </citation>
    <scope>NUCLEOTIDE SEQUENCE [LARGE SCALE GENOMIC DNA]</scope>
    <source>
        <strain evidence="8 9">SF2.1</strain>
    </source>
</reference>
<proteinExistence type="inferred from homology"/>
<sequence length="256" mass="25785">MATSSISNESALLQAAEATAKASANSSSSSTSSSSSAALGLSSLANNYTTFLTLLTTQLQHQDPSSPMSSDSFTSELVQFAGVEQQVQTNTNLSSLISLNESSQLSSGSQWVGQTATAKSTTLPLQSGAASLSFSATQGQNVAIAVSDSSGKIVKTDTGSAVSGANKWTWDGTDNSGNKLADGAYSVAVKTIDSTGTTSDVPFTVTGIVTGVTKGSSDLEIQMGGATIPLSNITNFSGKTASSTTQISDSSDSVEA</sequence>
<accession>A0A060QIM2</accession>
<name>A0A060QIM2_9PROT</name>
<evidence type="ECO:0000256" key="3">
    <source>
        <dbReference type="ARBA" id="ARBA00022795"/>
    </source>
</evidence>
<dbReference type="EMBL" id="CBLX010000019">
    <property type="protein sequence ID" value="CDG40548.1"/>
    <property type="molecule type" value="Genomic_DNA"/>
</dbReference>
<dbReference type="Proteomes" id="UP000027583">
    <property type="component" value="Unassembled WGS sequence"/>
</dbReference>
<dbReference type="Gene3D" id="2.30.30.910">
    <property type="match status" value="1"/>
</dbReference>
<dbReference type="Gene3D" id="2.60.40.4070">
    <property type="match status" value="1"/>
</dbReference>
<evidence type="ECO:0000259" key="7">
    <source>
        <dbReference type="Pfam" id="PF13861"/>
    </source>
</evidence>
<comment type="function">
    <text evidence="4 5">Required for flagellar hook formation. May act as a scaffolding protein.</text>
</comment>
<comment type="caution">
    <text evidence="8">The sequence shown here is derived from an EMBL/GenBank/DDBJ whole genome shotgun (WGS) entry which is preliminary data.</text>
</comment>
<dbReference type="GO" id="GO:0044781">
    <property type="term" value="P:bacterial-type flagellum organization"/>
    <property type="evidence" value="ECO:0007669"/>
    <property type="project" value="UniProtKB-UniRule"/>
</dbReference>
<keyword evidence="8" id="KW-0282">Flagellum</keyword>
<dbReference type="InterPro" id="IPR005648">
    <property type="entry name" value="FlgD"/>
</dbReference>
<evidence type="ECO:0000256" key="5">
    <source>
        <dbReference type="RuleBase" id="RU362076"/>
    </source>
</evidence>
<evidence type="ECO:0000313" key="9">
    <source>
        <dbReference type="Proteomes" id="UP000027583"/>
    </source>
</evidence>
<evidence type="ECO:0000256" key="2">
    <source>
        <dbReference type="ARBA" id="ARBA00016013"/>
    </source>
</evidence>
<evidence type="ECO:0000259" key="6">
    <source>
        <dbReference type="Pfam" id="PF13860"/>
    </source>
</evidence>
<dbReference type="AlphaFoldDB" id="A0A060QIM2"/>
<gene>
    <name evidence="8" type="ORF">ASAP_2503</name>
</gene>
<dbReference type="RefSeq" id="WP_023980043.1">
    <property type="nucleotide sequence ID" value="NZ_CBLX010000019.1"/>
</dbReference>
<keyword evidence="3 5" id="KW-1005">Bacterial flagellum biogenesis</keyword>
<protein>
    <recommendedName>
        <fullName evidence="2 5">Basal-body rod modification protein FlgD</fullName>
    </recommendedName>
</protein>
<dbReference type="InterPro" id="IPR025963">
    <property type="entry name" value="FLgD_Tudor"/>
</dbReference>
<feature type="domain" description="FlgD/Vpr Ig-like" evidence="6">
    <location>
        <begin position="128"/>
        <end position="191"/>
    </location>
</feature>
<dbReference type="Pfam" id="PF03963">
    <property type="entry name" value="FlgD"/>
    <property type="match status" value="1"/>
</dbReference>
<evidence type="ECO:0000256" key="1">
    <source>
        <dbReference type="ARBA" id="ARBA00010577"/>
    </source>
</evidence>
<keyword evidence="8" id="KW-0966">Cell projection</keyword>
<comment type="similarity">
    <text evidence="1 5">Belongs to the FlgD family.</text>
</comment>
<evidence type="ECO:0000313" key="8">
    <source>
        <dbReference type="EMBL" id="CDG40548.1"/>
    </source>
</evidence>
<reference evidence="8 9" key="2">
    <citation type="journal article" date="2014" name="PLoS ONE">
        <title>Evolution of mitochondria reconstructed from the energy metabolism of living bacteria.</title>
        <authorList>
            <person name="Degli Esposti M."/>
            <person name="Chouaia B."/>
            <person name="Comandatore F."/>
            <person name="Crotti E."/>
            <person name="Sassera D."/>
            <person name="Lievens P.M."/>
            <person name="Daffonchio D."/>
            <person name="Bandi C."/>
        </authorList>
    </citation>
    <scope>NUCLEOTIDE SEQUENCE [LARGE SCALE GENOMIC DNA]</scope>
    <source>
        <strain evidence="8 9">SF2.1</strain>
    </source>
</reference>
<dbReference type="Pfam" id="PF13861">
    <property type="entry name" value="FLgD_tudor"/>
    <property type="match status" value="1"/>
</dbReference>